<evidence type="ECO:0000256" key="1">
    <source>
        <dbReference type="SAM" id="Phobius"/>
    </source>
</evidence>
<name>A0A917DZH3_9SPHN</name>
<organism evidence="2 3">
    <name type="scientific">Croceicoccus mobilis</name>
    <dbReference type="NCBI Taxonomy" id="1703339"/>
    <lineage>
        <taxon>Bacteria</taxon>
        <taxon>Pseudomonadati</taxon>
        <taxon>Pseudomonadota</taxon>
        <taxon>Alphaproteobacteria</taxon>
        <taxon>Sphingomonadales</taxon>
        <taxon>Erythrobacteraceae</taxon>
        <taxon>Croceicoccus</taxon>
    </lineage>
</organism>
<accession>A0A917DZH3</accession>
<keyword evidence="1" id="KW-1133">Transmembrane helix</keyword>
<dbReference type="OrthoDB" id="7429148at2"/>
<proteinExistence type="predicted"/>
<sequence length="92" mass="10299">MLRAEIAAILARYPDLTDAELQRVLRWFRTEATAMDVAMLASEEDIAPQYRQFRSDHIDSFGLRDLRNAAVFLGIFVGIPLAGFLLWGSGIG</sequence>
<dbReference type="AlphaFoldDB" id="A0A917DZH3"/>
<dbReference type="RefSeq" id="WP_156522085.1">
    <property type="nucleotide sequence ID" value="NZ_BMIP01000010.1"/>
</dbReference>
<evidence type="ECO:0000313" key="3">
    <source>
        <dbReference type="Proteomes" id="UP000612349"/>
    </source>
</evidence>
<keyword evidence="3" id="KW-1185">Reference proteome</keyword>
<comment type="caution">
    <text evidence="2">The sequence shown here is derived from an EMBL/GenBank/DDBJ whole genome shotgun (WGS) entry which is preliminary data.</text>
</comment>
<protein>
    <submittedName>
        <fullName evidence="2">Uncharacterized protein</fullName>
    </submittedName>
</protein>
<reference evidence="2" key="1">
    <citation type="journal article" date="2014" name="Int. J. Syst. Evol. Microbiol.">
        <title>Complete genome sequence of Corynebacterium casei LMG S-19264T (=DSM 44701T), isolated from a smear-ripened cheese.</title>
        <authorList>
            <consortium name="US DOE Joint Genome Institute (JGI-PGF)"/>
            <person name="Walter F."/>
            <person name="Albersmeier A."/>
            <person name="Kalinowski J."/>
            <person name="Ruckert C."/>
        </authorList>
    </citation>
    <scope>NUCLEOTIDE SEQUENCE</scope>
    <source>
        <strain evidence="2">CGMCC 1.15360</strain>
    </source>
</reference>
<gene>
    <name evidence="2" type="ORF">GCM10010990_34480</name>
</gene>
<keyword evidence="1" id="KW-0812">Transmembrane</keyword>
<feature type="transmembrane region" description="Helical" evidence="1">
    <location>
        <begin position="69"/>
        <end position="87"/>
    </location>
</feature>
<dbReference type="EMBL" id="BMIP01000010">
    <property type="protein sequence ID" value="GGD81636.1"/>
    <property type="molecule type" value="Genomic_DNA"/>
</dbReference>
<evidence type="ECO:0000313" key="2">
    <source>
        <dbReference type="EMBL" id="GGD81636.1"/>
    </source>
</evidence>
<keyword evidence="1" id="KW-0472">Membrane</keyword>
<dbReference type="Proteomes" id="UP000612349">
    <property type="component" value="Unassembled WGS sequence"/>
</dbReference>
<reference evidence="2" key="2">
    <citation type="submission" date="2020-09" db="EMBL/GenBank/DDBJ databases">
        <authorList>
            <person name="Sun Q."/>
            <person name="Zhou Y."/>
        </authorList>
    </citation>
    <scope>NUCLEOTIDE SEQUENCE</scope>
    <source>
        <strain evidence="2">CGMCC 1.15360</strain>
    </source>
</reference>